<dbReference type="NCBIfam" id="TIGR01549">
    <property type="entry name" value="HAD-SF-IA-v1"/>
    <property type="match status" value="1"/>
</dbReference>
<keyword evidence="2 4" id="KW-0378">Hydrolase</keyword>
<dbReference type="NCBIfam" id="TIGR01509">
    <property type="entry name" value="HAD-SF-IA-v3"/>
    <property type="match status" value="1"/>
</dbReference>
<keyword evidence="3" id="KW-0460">Magnesium</keyword>
<dbReference type="SFLD" id="SFLDS00003">
    <property type="entry name" value="Haloacid_Dehalogenase"/>
    <property type="match status" value="1"/>
</dbReference>
<gene>
    <name evidence="4" type="ORF">DES47_1102</name>
</gene>
<dbReference type="Gene3D" id="1.10.150.520">
    <property type="match status" value="1"/>
</dbReference>
<protein>
    <submittedName>
        <fullName evidence="4">Putative hydrolase of the HAD superfamily</fullName>
    </submittedName>
</protein>
<evidence type="ECO:0000256" key="2">
    <source>
        <dbReference type="ARBA" id="ARBA00022801"/>
    </source>
</evidence>
<dbReference type="FunCoup" id="A0A4R6QFS5">
    <property type="interactions" value="168"/>
</dbReference>
<dbReference type="SUPFAM" id="SSF56784">
    <property type="entry name" value="HAD-like"/>
    <property type="match status" value="1"/>
</dbReference>
<dbReference type="PANTHER" id="PTHR46470">
    <property type="entry name" value="N-ACYLNEURAMINATE-9-PHOSPHATASE"/>
    <property type="match status" value="1"/>
</dbReference>
<dbReference type="InterPro" id="IPR006439">
    <property type="entry name" value="HAD-SF_hydro_IA"/>
</dbReference>
<dbReference type="InterPro" id="IPR051400">
    <property type="entry name" value="HAD-like_hydrolase"/>
</dbReference>
<keyword evidence="5" id="KW-1185">Reference proteome</keyword>
<comment type="caution">
    <text evidence="4">The sequence shown here is derived from an EMBL/GenBank/DDBJ whole genome shotgun (WGS) entry which is preliminary data.</text>
</comment>
<dbReference type="Proteomes" id="UP000295361">
    <property type="component" value="Unassembled WGS sequence"/>
</dbReference>
<dbReference type="Pfam" id="PF00702">
    <property type="entry name" value="Hydrolase"/>
    <property type="match status" value="1"/>
</dbReference>
<dbReference type="EMBL" id="SNXS01000010">
    <property type="protein sequence ID" value="TDP61790.1"/>
    <property type="molecule type" value="Genomic_DNA"/>
</dbReference>
<organism evidence="4 5">
    <name type="scientific">Roseateles toxinivorans</name>
    <dbReference type="NCBI Taxonomy" id="270368"/>
    <lineage>
        <taxon>Bacteria</taxon>
        <taxon>Pseudomonadati</taxon>
        <taxon>Pseudomonadota</taxon>
        <taxon>Betaproteobacteria</taxon>
        <taxon>Burkholderiales</taxon>
        <taxon>Sphaerotilaceae</taxon>
        <taxon>Roseateles</taxon>
    </lineage>
</organism>
<dbReference type="InterPro" id="IPR036412">
    <property type="entry name" value="HAD-like_sf"/>
</dbReference>
<sequence>MNLRAVLFDLDDTLHDKSATLRTVAAKQYVTGELSSFGIHEGEWVSQYLDLNNLRIEKTEVFSRLRDRFSLPSDLAESLLADFDNNLGTEAKLYAGALDLVRSCKAQGMKVGLITNGRDAFQRSKIVGMGVAENFDAVVTSGGLGIKKPDLRIFRACLQILDVEPNDAAFVGDDFAADMQPALELGMQAIWKSSAYSPRVAFSSDNLNEIRAFLLSAV</sequence>
<dbReference type="RefSeq" id="WP_166652144.1">
    <property type="nucleotide sequence ID" value="NZ_SNXS01000010.1"/>
</dbReference>
<evidence type="ECO:0000256" key="1">
    <source>
        <dbReference type="ARBA" id="ARBA00001946"/>
    </source>
</evidence>
<dbReference type="InterPro" id="IPR023214">
    <property type="entry name" value="HAD_sf"/>
</dbReference>
<dbReference type="PRINTS" id="PR00413">
    <property type="entry name" value="HADHALOGNASE"/>
</dbReference>
<dbReference type="Gene3D" id="3.40.50.1000">
    <property type="entry name" value="HAD superfamily/HAD-like"/>
    <property type="match status" value="1"/>
</dbReference>
<dbReference type="SFLD" id="SFLDG01129">
    <property type="entry name" value="C1.5:_HAD__Beta-PGM__Phosphata"/>
    <property type="match status" value="1"/>
</dbReference>
<proteinExistence type="predicted"/>
<comment type="cofactor">
    <cofactor evidence="1">
        <name>Mg(2+)</name>
        <dbReference type="ChEBI" id="CHEBI:18420"/>
    </cofactor>
</comment>
<dbReference type="AlphaFoldDB" id="A0A4R6QFS5"/>
<dbReference type="InParanoid" id="A0A4R6QFS5"/>
<reference evidence="4 5" key="1">
    <citation type="submission" date="2019-03" db="EMBL/GenBank/DDBJ databases">
        <title>Genomic Encyclopedia of Type Strains, Phase IV (KMG-IV): sequencing the most valuable type-strain genomes for metagenomic binning, comparative biology and taxonomic classification.</title>
        <authorList>
            <person name="Goeker M."/>
        </authorList>
    </citation>
    <scope>NUCLEOTIDE SEQUENCE [LARGE SCALE GENOMIC DNA]</scope>
    <source>
        <strain evidence="4 5">DSM 16998</strain>
    </source>
</reference>
<evidence type="ECO:0000256" key="3">
    <source>
        <dbReference type="ARBA" id="ARBA00022842"/>
    </source>
</evidence>
<evidence type="ECO:0000313" key="4">
    <source>
        <dbReference type="EMBL" id="TDP61790.1"/>
    </source>
</evidence>
<dbReference type="GO" id="GO:0044281">
    <property type="term" value="P:small molecule metabolic process"/>
    <property type="evidence" value="ECO:0007669"/>
    <property type="project" value="UniProtKB-ARBA"/>
</dbReference>
<accession>A0A4R6QFS5</accession>
<dbReference type="GO" id="GO:0016787">
    <property type="term" value="F:hydrolase activity"/>
    <property type="evidence" value="ECO:0007669"/>
    <property type="project" value="UniProtKB-KW"/>
</dbReference>
<name>A0A4R6QFS5_9BURK</name>
<evidence type="ECO:0000313" key="5">
    <source>
        <dbReference type="Proteomes" id="UP000295361"/>
    </source>
</evidence>